<evidence type="ECO:0000256" key="3">
    <source>
        <dbReference type="ARBA" id="ARBA00035643"/>
    </source>
</evidence>
<reference evidence="4 5" key="1">
    <citation type="submission" date="2019-07" db="EMBL/GenBank/DDBJ databases">
        <title>New species of Amycolatopsis and Streptomyces.</title>
        <authorList>
            <person name="Duangmal K."/>
            <person name="Teo W.F.A."/>
            <person name="Lipun K."/>
        </authorList>
    </citation>
    <scope>NUCLEOTIDE SEQUENCE [LARGE SCALE GENOMIC DNA]</scope>
    <source>
        <strain evidence="4 5">NBRC 106415</strain>
    </source>
</reference>
<sequence length="254" mass="27530">MSDAPTTAPPTETQSAPPLYVYAVTGSGHPLNLDGLRTVGDMGGPPDALVHTGLAAVVSPAPPDLRPKRRDLAAHQAVQERLMADGAVLPMRFGLLAPDETAVRTALEQHGEEYARRLTELHGTTEFNLKAARSQDDLLREVLTESDDARRLNELTRDGNGTYDDRVALGELVARQVDARQRLLADQVVGQLSGLARASVVADPAQDDFLNVSFLVERSRAHEFAEAGEKLAHDYGEAYDFRLRGPLPPYSFAA</sequence>
<comment type="subcellular location">
    <subcellularLocation>
        <location evidence="2">Gas vesicle</location>
    </subcellularLocation>
</comment>
<evidence type="ECO:0000256" key="2">
    <source>
        <dbReference type="ARBA" id="ARBA00035108"/>
    </source>
</evidence>
<dbReference type="Pfam" id="PF06386">
    <property type="entry name" value="GvpL_GvpF"/>
    <property type="match status" value="1"/>
</dbReference>
<dbReference type="GO" id="GO:0031411">
    <property type="term" value="C:gas vesicle"/>
    <property type="evidence" value="ECO:0007669"/>
    <property type="project" value="UniProtKB-SubCell"/>
</dbReference>
<evidence type="ECO:0000313" key="4">
    <source>
        <dbReference type="EMBL" id="MPY58134.1"/>
    </source>
</evidence>
<keyword evidence="1" id="KW-0304">Gas vesicle</keyword>
<dbReference type="RefSeq" id="WP_322724402.1">
    <property type="nucleotide sequence ID" value="NZ_VJZC01000071.1"/>
</dbReference>
<comment type="similarity">
    <text evidence="3">Belongs to the gas vesicle GvpF/GvpL family.</text>
</comment>
<evidence type="ECO:0000313" key="5">
    <source>
        <dbReference type="Proteomes" id="UP000400924"/>
    </source>
</evidence>
<evidence type="ECO:0000256" key="1">
    <source>
        <dbReference type="ARBA" id="ARBA00022987"/>
    </source>
</evidence>
<dbReference type="GO" id="GO:0031412">
    <property type="term" value="P:gas vesicle organization"/>
    <property type="evidence" value="ECO:0007669"/>
    <property type="project" value="InterPro"/>
</dbReference>
<organism evidence="4 5">
    <name type="scientific">Streptomyces spongiae</name>
    <dbReference type="NCBI Taxonomy" id="565072"/>
    <lineage>
        <taxon>Bacteria</taxon>
        <taxon>Bacillati</taxon>
        <taxon>Actinomycetota</taxon>
        <taxon>Actinomycetes</taxon>
        <taxon>Kitasatosporales</taxon>
        <taxon>Streptomycetaceae</taxon>
        <taxon>Streptomyces</taxon>
    </lineage>
</organism>
<keyword evidence="5" id="KW-1185">Reference proteome</keyword>
<proteinExistence type="inferred from homology"/>
<name>A0A5N8XFX9_9ACTN</name>
<comment type="caution">
    <text evidence="4">The sequence shown here is derived from an EMBL/GenBank/DDBJ whole genome shotgun (WGS) entry which is preliminary data.</text>
</comment>
<dbReference type="InterPro" id="IPR009430">
    <property type="entry name" value="GvpL/GvpF"/>
</dbReference>
<gene>
    <name evidence="4" type="ORF">FNH08_13415</name>
</gene>
<protein>
    <submittedName>
        <fullName evidence="4">GvpL/GvpF family gas vesicle protein</fullName>
    </submittedName>
</protein>
<accession>A0A5N8XFX9</accession>
<dbReference type="EMBL" id="VJZC01000071">
    <property type="protein sequence ID" value="MPY58134.1"/>
    <property type="molecule type" value="Genomic_DNA"/>
</dbReference>
<dbReference type="AlphaFoldDB" id="A0A5N8XFX9"/>
<dbReference type="PANTHER" id="PTHR36852:SF1">
    <property type="entry name" value="PROTEIN GVPL 2"/>
    <property type="match status" value="1"/>
</dbReference>
<dbReference type="PANTHER" id="PTHR36852">
    <property type="entry name" value="PROTEIN GVPL 2"/>
    <property type="match status" value="1"/>
</dbReference>
<dbReference type="Proteomes" id="UP000400924">
    <property type="component" value="Unassembled WGS sequence"/>
</dbReference>